<dbReference type="Proteomes" id="UP000503462">
    <property type="component" value="Chromosome 3"/>
</dbReference>
<dbReference type="Pfam" id="PF08881">
    <property type="entry name" value="CVNH"/>
    <property type="match status" value="1"/>
</dbReference>
<feature type="chain" id="PRO_5026208761" description="Cyanovirin-N domain-containing protein" evidence="1">
    <location>
        <begin position="22"/>
        <end position="128"/>
    </location>
</feature>
<protein>
    <recommendedName>
        <fullName evidence="2">Cyanovirin-N domain-containing protein</fullName>
    </recommendedName>
</protein>
<keyword evidence="1" id="KW-0732">Signal</keyword>
<dbReference type="OrthoDB" id="2107166at2759"/>
<evidence type="ECO:0000313" key="4">
    <source>
        <dbReference type="Proteomes" id="UP000503462"/>
    </source>
</evidence>
<evidence type="ECO:0000256" key="1">
    <source>
        <dbReference type="SAM" id="SignalP"/>
    </source>
</evidence>
<dbReference type="AlphaFoldDB" id="A0A6H0XXP2"/>
<feature type="domain" description="Cyanovirin-N" evidence="2">
    <location>
        <begin position="24"/>
        <end position="126"/>
    </location>
</feature>
<dbReference type="Gene3D" id="2.30.60.10">
    <property type="entry name" value="Cyanovirin-N"/>
    <property type="match status" value="1"/>
</dbReference>
<reference evidence="3 4" key="1">
    <citation type="journal article" date="2016" name="Sci. Rep.">
        <title>Peltaster fructicola genome reveals evolution from an invasive phytopathogen to an ectophytic parasite.</title>
        <authorList>
            <person name="Xu C."/>
            <person name="Chen H."/>
            <person name="Gleason M.L."/>
            <person name="Xu J.R."/>
            <person name="Liu H."/>
            <person name="Zhang R."/>
            <person name="Sun G."/>
        </authorList>
    </citation>
    <scope>NUCLEOTIDE SEQUENCE [LARGE SCALE GENOMIC DNA]</scope>
    <source>
        <strain evidence="3 4">LNHT1506</strain>
    </source>
</reference>
<gene>
    <name evidence="3" type="ORF">AMS68_005040</name>
</gene>
<dbReference type="SMART" id="SM01111">
    <property type="entry name" value="CVNH"/>
    <property type="match status" value="1"/>
</dbReference>
<dbReference type="SUPFAM" id="SSF51322">
    <property type="entry name" value="Cyanovirin-N"/>
    <property type="match status" value="1"/>
</dbReference>
<dbReference type="InterPro" id="IPR036673">
    <property type="entry name" value="Cyanovirin-N_sf"/>
</dbReference>
<name>A0A6H0XXP2_9PEZI</name>
<keyword evidence="4" id="KW-1185">Reference proteome</keyword>
<proteinExistence type="predicted"/>
<dbReference type="EMBL" id="CP051141">
    <property type="protein sequence ID" value="QIW99522.1"/>
    <property type="molecule type" value="Genomic_DNA"/>
</dbReference>
<evidence type="ECO:0000313" key="3">
    <source>
        <dbReference type="EMBL" id="QIW99522.1"/>
    </source>
</evidence>
<evidence type="ECO:0000259" key="2">
    <source>
        <dbReference type="SMART" id="SM01111"/>
    </source>
</evidence>
<feature type="signal peptide" evidence="1">
    <location>
        <begin position="1"/>
        <end position="21"/>
    </location>
</feature>
<organism evidence="3 4">
    <name type="scientific">Peltaster fructicola</name>
    <dbReference type="NCBI Taxonomy" id="286661"/>
    <lineage>
        <taxon>Eukaryota</taxon>
        <taxon>Fungi</taxon>
        <taxon>Dikarya</taxon>
        <taxon>Ascomycota</taxon>
        <taxon>Pezizomycotina</taxon>
        <taxon>Dothideomycetes</taxon>
        <taxon>Dothideomycetes incertae sedis</taxon>
        <taxon>Peltaster</taxon>
    </lineage>
</organism>
<sequence>MLAKALVSIIVAATAFSGTAAASDFSKTCWDCYLTSSGQSAWLNCVCGAIDGRQVSTFLDLNDCYVNNGGHLAVQLNGNFLASCYGPSLDPPRELTVACGDGVGDITINHLNLDNTVENYDGLLACSP</sequence>
<accession>A0A6H0XXP2</accession>
<dbReference type="InterPro" id="IPR011058">
    <property type="entry name" value="Cyanovirin-N"/>
</dbReference>